<dbReference type="SUPFAM" id="SSF160467">
    <property type="entry name" value="PH0987 N-terminal domain-like"/>
    <property type="match status" value="1"/>
</dbReference>
<evidence type="ECO:0000256" key="3">
    <source>
        <dbReference type="ARBA" id="ARBA00022840"/>
    </source>
</evidence>
<comment type="caution">
    <text evidence="5">The sequence shown here is derived from an EMBL/GenBank/DDBJ whole genome shotgun (WGS) entry which is preliminary data.</text>
</comment>
<protein>
    <submittedName>
        <fullName evidence="5">KipI family sensor histidine kinase inhibitor</fullName>
    </submittedName>
</protein>
<keyword evidence="1" id="KW-0547">Nucleotide-binding</keyword>
<dbReference type="SUPFAM" id="SSF50891">
    <property type="entry name" value="Cyclophilin-like"/>
    <property type="match status" value="1"/>
</dbReference>
<evidence type="ECO:0000259" key="4">
    <source>
        <dbReference type="SMART" id="SM00796"/>
    </source>
</evidence>
<organism evidence="5 6">
    <name type="scientific">Nosocomiicoccus ampullae</name>
    <dbReference type="NCBI Taxonomy" id="489910"/>
    <lineage>
        <taxon>Bacteria</taxon>
        <taxon>Bacillati</taxon>
        <taxon>Bacillota</taxon>
        <taxon>Bacilli</taxon>
        <taxon>Bacillales</taxon>
        <taxon>Staphylococcaceae</taxon>
        <taxon>Nosocomiicoccus</taxon>
    </lineage>
</organism>
<keyword evidence="6" id="KW-1185">Reference proteome</keyword>
<evidence type="ECO:0000313" key="6">
    <source>
        <dbReference type="Proteomes" id="UP000579136"/>
    </source>
</evidence>
<dbReference type="Gene3D" id="2.40.100.10">
    <property type="entry name" value="Cyclophilin-like"/>
    <property type="match status" value="1"/>
</dbReference>
<name>A0A9Q2CY05_9STAP</name>
<dbReference type="NCBIfam" id="TIGR00370">
    <property type="entry name" value="5-oxoprolinase subunit PxpB"/>
    <property type="match status" value="1"/>
</dbReference>
<dbReference type="SMART" id="SM00796">
    <property type="entry name" value="AHS1"/>
    <property type="match status" value="1"/>
</dbReference>
<dbReference type="GO" id="GO:0005524">
    <property type="term" value="F:ATP binding"/>
    <property type="evidence" value="ECO:0007669"/>
    <property type="project" value="UniProtKB-KW"/>
</dbReference>
<evidence type="ECO:0000256" key="2">
    <source>
        <dbReference type="ARBA" id="ARBA00022801"/>
    </source>
</evidence>
<feature type="domain" description="Carboxyltransferase" evidence="4">
    <location>
        <begin position="1"/>
        <end position="201"/>
    </location>
</feature>
<dbReference type="InterPro" id="IPR029000">
    <property type="entry name" value="Cyclophilin-like_dom_sf"/>
</dbReference>
<dbReference type="PANTHER" id="PTHR34698:SF2">
    <property type="entry name" value="5-OXOPROLINASE SUBUNIT B"/>
    <property type="match status" value="1"/>
</dbReference>
<dbReference type="InterPro" id="IPR003833">
    <property type="entry name" value="CT_C_D"/>
</dbReference>
<dbReference type="AlphaFoldDB" id="A0A9Q2CY05"/>
<sequence>MEIKQFSEDALTIYLGDTVDVETNQKLMLLKSLIETWKLKGVKEIVPSYTSLTVHFDILNTNVNTLKKKLREVDSDSLDASELSYKVVEIPVCYGGEYGPDVERFESEEFTVEDLIKLHSGKEYHIFMLGFMPGFPFLGGLDEKLFKDRLDNPRTNIPGGSVGIGGEQTGVYPFDSPGGWNIIGRTPVPLYDKRRKDPILYEAGDRIVFRSISEGEYDTITEAYNNGVYKAKVTERGSEIGN</sequence>
<dbReference type="Gene3D" id="3.30.1360.40">
    <property type="match status" value="1"/>
</dbReference>
<gene>
    <name evidence="5" type="ORF">HNQ45_000302</name>
</gene>
<dbReference type="EMBL" id="JACHHF010000002">
    <property type="protein sequence ID" value="MBB5175432.1"/>
    <property type="molecule type" value="Genomic_DNA"/>
</dbReference>
<evidence type="ECO:0000256" key="1">
    <source>
        <dbReference type="ARBA" id="ARBA00022741"/>
    </source>
</evidence>
<dbReference type="InterPro" id="IPR010016">
    <property type="entry name" value="PxpB"/>
</dbReference>
<keyword evidence="2" id="KW-0378">Hydrolase</keyword>
<keyword evidence="3" id="KW-0067">ATP-binding</keyword>
<dbReference type="PANTHER" id="PTHR34698">
    <property type="entry name" value="5-OXOPROLINASE SUBUNIT B"/>
    <property type="match status" value="1"/>
</dbReference>
<evidence type="ECO:0000313" key="5">
    <source>
        <dbReference type="EMBL" id="MBB5175432.1"/>
    </source>
</evidence>
<dbReference type="GO" id="GO:0016787">
    <property type="term" value="F:hydrolase activity"/>
    <property type="evidence" value="ECO:0007669"/>
    <property type="project" value="UniProtKB-KW"/>
</dbReference>
<reference evidence="5 6" key="1">
    <citation type="submission" date="2020-08" db="EMBL/GenBank/DDBJ databases">
        <title>Genomic Encyclopedia of Type Strains, Phase IV (KMG-IV): sequencing the most valuable type-strain genomes for metagenomic binning, comparative biology and taxonomic classification.</title>
        <authorList>
            <person name="Goeker M."/>
        </authorList>
    </citation>
    <scope>NUCLEOTIDE SEQUENCE [LARGE SCALE GENOMIC DNA]</scope>
    <source>
        <strain evidence="5 6">DSM 19163</strain>
    </source>
</reference>
<dbReference type="Pfam" id="PF02682">
    <property type="entry name" value="CT_C_D"/>
    <property type="match status" value="1"/>
</dbReference>
<dbReference type="Proteomes" id="UP000579136">
    <property type="component" value="Unassembled WGS sequence"/>
</dbReference>
<dbReference type="RefSeq" id="WP_183672860.1">
    <property type="nucleotide sequence ID" value="NZ_CBCRYX010000001.1"/>
</dbReference>
<accession>A0A9Q2CY05</accession>
<proteinExistence type="predicted"/>